<keyword evidence="1" id="KW-0732">Signal</keyword>
<gene>
    <name evidence="2" type="ORF">TQ33_0496</name>
</gene>
<dbReference type="PATRIC" id="fig|914150.5.peg.502"/>
<dbReference type="AlphaFoldDB" id="A0A0F6TPG6"/>
<dbReference type="InterPro" id="IPR026387">
    <property type="entry name" value="OMP_w_GlyGly"/>
</dbReference>
<dbReference type="HOGENOM" id="CLU_093491_1_0_6"/>
<organism evidence="2 3">
    <name type="scientific">Kangiella geojedonensis</name>
    <dbReference type="NCBI Taxonomy" id="914150"/>
    <lineage>
        <taxon>Bacteria</taxon>
        <taxon>Pseudomonadati</taxon>
        <taxon>Pseudomonadota</taxon>
        <taxon>Gammaproteobacteria</taxon>
        <taxon>Kangiellales</taxon>
        <taxon>Kangiellaceae</taxon>
        <taxon>Kangiella</taxon>
    </lineage>
</organism>
<evidence type="ECO:0000313" key="3">
    <source>
        <dbReference type="Proteomes" id="UP000034071"/>
    </source>
</evidence>
<reference evidence="2 3" key="1">
    <citation type="submission" date="2015-02" db="EMBL/GenBank/DDBJ databases">
        <title>Complete genome sequence of Kangiella geojedonensis strain YCS-5T.</title>
        <authorList>
            <person name="Kim K.M."/>
        </authorList>
    </citation>
    <scope>NUCLEOTIDE SEQUENCE [LARGE SCALE GENOMIC DNA]</scope>
    <source>
        <strain evidence="2 3">YCS-5</strain>
    </source>
</reference>
<name>A0A0F6TPG6_9GAMM</name>
<accession>A0A0F6TPG6</accession>
<dbReference type="Proteomes" id="UP000034071">
    <property type="component" value="Chromosome"/>
</dbReference>
<evidence type="ECO:0000313" key="2">
    <source>
        <dbReference type="EMBL" id="AKE51480.1"/>
    </source>
</evidence>
<dbReference type="OrthoDB" id="6708408at2"/>
<dbReference type="RefSeq" id="WP_046560668.1">
    <property type="nucleotide sequence ID" value="NZ_CP010975.1"/>
</dbReference>
<dbReference type="STRING" id="914150.TQ33_0496"/>
<protein>
    <recommendedName>
        <fullName evidence="4">Outer membrane protein</fullName>
    </recommendedName>
</protein>
<dbReference type="KEGG" id="kge:TQ33_0496"/>
<feature type="signal peptide" evidence="1">
    <location>
        <begin position="1"/>
        <end position="21"/>
    </location>
</feature>
<sequence length="251" mass="27226">MKLSKIITVASLIAASSAASADFVGIYAGAERWNYDIDGTMRSGSDTIDLNQDLGFSDDDDNVYYLAFEHPIPFLPNVKVQQNNLKGSAIGTASQTFTFDGVTFAQDSELTSGYDLSHVDYTLYYELLDNWVNLDLGLTGKDFDGFAEINYTATTGVVGSRVNLEGTVPAVYGKAQFDLPFTGLRTGAIVNIGEKSGDKISDIKAYIAYEGETGFGVELGYRTFDIDFDDFDSLASDITIDGVYAGFTLHL</sequence>
<evidence type="ECO:0000256" key="1">
    <source>
        <dbReference type="SAM" id="SignalP"/>
    </source>
</evidence>
<feature type="chain" id="PRO_5002510039" description="Outer membrane protein" evidence="1">
    <location>
        <begin position="22"/>
        <end position="251"/>
    </location>
</feature>
<keyword evidence="3" id="KW-1185">Reference proteome</keyword>
<dbReference type="NCBIfam" id="TIGR04219">
    <property type="entry name" value="OMP_w_GlyGly"/>
    <property type="match status" value="1"/>
</dbReference>
<evidence type="ECO:0008006" key="4">
    <source>
        <dbReference type="Google" id="ProtNLM"/>
    </source>
</evidence>
<proteinExistence type="predicted"/>
<dbReference type="EMBL" id="CP010975">
    <property type="protein sequence ID" value="AKE51480.1"/>
    <property type="molecule type" value="Genomic_DNA"/>
</dbReference>